<proteinExistence type="predicted"/>
<accession>A0A061J9N2</accession>
<sequence>MEVGTREHDQFVKVSLELESLLQRHFQHSEHSRRVLKDHLREAKLEIAQLRQSASAYSRQLKEERFRSEALQQEMEDLKRRHVAELTKHDELIRERMCDIDAQARLTVVKTEECERRLQSLQRQETELLNRENDLKYHQASFEAGVILAQRQTEAERRCTQHARENAEEVLEEARVSALATEERIHKLEMLYNLEMQRFGLEKEEATRRMHIIRQEILEIMDLVSSRRTHVSAAEAKAVERIRVLEHEFTSRKEVCELREKEIHLRHQREQQHLKDERERIVSMKEAMRKDYELLLEGIHLFGDGCSTEPERLQVDALRDFEKLFISMLDDHHLELDRKL</sequence>
<comment type="caution">
    <text evidence="2">The sequence shown here is derived from an EMBL/GenBank/DDBJ whole genome shotgun (WGS) entry which is preliminary data.</text>
</comment>
<evidence type="ECO:0000313" key="2">
    <source>
        <dbReference type="EMBL" id="ESL09997.1"/>
    </source>
</evidence>
<evidence type="ECO:0000256" key="1">
    <source>
        <dbReference type="SAM" id="Coils"/>
    </source>
</evidence>
<dbReference type="VEuPathDB" id="TriTrypDB:TRSC58_02275"/>
<dbReference type="OrthoDB" id="248424at2759"/>
<dbReference type="EMBL" id="AUPL01002275">
    <property type="protein sequence ID" value="ESL09997.1"/>
    <property type="molecule type" value="Genomic_DNA"/>
</dbReference>
<keyword evidence="3" id="KW-1185">Reference proteome</keyword>
<organism evidence="2 3">
    <name type="scientific">Trypanosoma rangeli SC58</name>
    <dbReference type="NCBI Taxonomy" id="429131"/>
    <lineage>
        <taxon>Eukaryota</taxon>
        <taxon>Discoba</taxon>
        <taxon>Euglenozoa</taxon>
        <taxon>Kinetoplastea</taxon>
        <taxon>Metakinetoplastina</taxon>
        <taxon>Trypanosomatida</taxon>
        <taxon>Trypanosomatidae</taxon>
        <taxon>Trypanosoma</taxon>
        <taxon>Herpetosoma</taxon>
    </lineage>
</organism>
<name>A0A061J9N2_TRYRA</name>
<feature type="coiled-coil region" evidence="1">
    <location>
        <begin position="33"/>
        <end position="131"/>
    </location>
</feature>
<gene>
    <name evidence="2" type="ORF">TRSC58_02275</name>
</gene>
<dbReference type="Proteomes" id="UP000031737">
    <property type="component" value="Unassembled WGS sequence"/>
</dbReference>
<reference evidence="2 3" key="1">
    <citation type="submission" date="2013-07" db="EMBL/GenBank/DDBJ databases">
        <authorList>
            <person name="Stoco P.H."/>
            <person name="Wagner G."/>
            <person name="Gerber A."/>
            <person name="Zaha A."/>
            <person name="Thompson C."/>
            <person name="Bartholomeu D.C."/>
            <person name="Luckemeyer D.D."/>
            <person name="Bahia D."/>
            <person name="Loreto E."/>
            <person name="Prestes E.B."/>
            <person name="Lima F.M."/>
            <person name="Rodrigues-Luiz G."/>
            <person name="Vallejo G.A."/>
            <person name="Filho J.F."/>
            <person name="Monteiro K.M."/>
            <person name="Tyler K.M."/>
            <person name="de Almeida L.G."/>
            <person name="Ortiz M.F."/>
            <person name="Siervo M.A."/>
            <person name="de Moraes M.H."/>
            <person name="Cunha O.L."/>
            <person name="Mendonca-Neto R."/>
            <person name="Silva R."/>
            <person name="Teixeira S.M."/>
            <person name="Murta S.M."/>
            <person name="Sincero T.C."/>
            <person name="Mendes T.A."/>
            <person name="Urmenyi T.P."/>
            <person name="Silva V.G."/>
            <person name="da Rocha W.D."/>
            <person name="Andersson B."/>
            <person name="Romanha A.J."/>
            <person name="Steindel M."/>
            <person name="de Vasconcelos A.T."/>
            <person name="Grisard E.C."/>
        </authorList>
    </citation>
    <scope>NUCLEOTIDE SEQUENCE [LARGE SCALE GENOMIC DNA]</scope>
    <source>
        <strain evidence="2 3">SC58</strain>
    </source>
</reference>
<dbReference type="AlphaFoldDB" id="A0A061J9N2"/>
<evidence type="ECO:0000313" key="3">
    <source>
        <dbReference type="Proteomes" id="UP000031737"/>
    </source>
</evidence>
<protein>
    <submittedName>
        <fullName evidence="2">Uncharacterized protein</fullName>
    </submittedName>
</protein>
<keyword evidence="1" id="KW-0175">Coiled coil</keyword>